<evidence type="ECO:0000256" key="4">
    <source>
        <dbReference type="ARBA" id="ARBA00022553"/>
    </source>
</evidence>
<keyword evidence="5" id="KW-0902">Two-component regulatory system</keyword>
<feature type="modified residue" description="4-aspartylphosphate" evidence="14">
    <location>
        <position position="52"/>
    </location>
</feature>
<dbReference type="Pfam" id="PF00486">
    <property type="entry name" value="Trans_reg_C"/>
    <property type="match status" value="1"/>
</dbReference>
<comment type="subcellular location">
    <subcellularLocation>
        <location evidence="1">Cytoplasm</location>
    </subcellularLocation>
</comment>
<reference evidence="18" key="1">
    <citation type="submission" date="2018-10" db="EMBL/GenBank/DDBJ databases">
        <title>Schaedlerella arabinophila gen. nov. sp. nov., isolated from the mouse intestinal tract and comparative analysis with the genome of the closely related altered Schaedler flora strain ASF502.</title>
        <authorList>
            <person name="Miyake S."/>
            <person name="Soh M."/>
            <person name="Seedorf H."/>
        </authorList>
    </citation>
    <scope>NUCLEOTIDE SEQUENCE [LARGE SCALE GENOMIC DNA]</scope>
    <source>
        <strain evidence="18">DSM 106076</strain>
    </source>
</reference>
<evidence type="ECO:0000256" key="9">
    <source>
        <dbReference type="ARBA" id="ARBA00023159"/>
    </source>
</evidence>
<dbReference type="PROSITE" id="PS51755">
    <property type="entry name" value="OMPR_PHOB"/>
    <property type="match status" value="1"/>
</dbReference>
<dbReference type="CDD" id="cd00383">
    <property type="entry name" value="trans_reg_C"/>
    <property type="match status" value="1"/>
</dbReference>
<dbReference type="GO" id="GO:0005829">
    <property type="term" value="C:cytosol"/>
    <property type="evidence" value="ECO:0007669"/>
    <property type="project" value="TreeGrafter"/>
</dbReference>
<dbReference type="InterPro" id="IPR039420">
    <property type="entry name" value="WalR-like"/>
</dbReference>
<evidence type="ECO:0000256" key="7">
    <source>
        <dbReference type="ARBA" id="ARBA00023026"/>
    </source>
</evidence>
<keyword evidence="8 15" id="KW-0238">DNA-binding</keyword>
<evidence type="ECO:0000259" key="17">
    <source>
        <dbReference type="PROSITE" id="PS51755"/>
    </source>
</evidence>
<dbReference type="PROSITE" id="PS50110">
    <property type="entry name" value="RESPONSE_REGULATORY"/>
    <property type="match status" value="1"/>
</dbReference>
<evidence type="ECO:0000256" key="2">
    <source>
        <dbReference type="ARBA" id="ARBA00018672"/>
    </source>
</evidence>
<keyword evidence="4 14" id="KW-0597">Phosphoprotein</keyword>
<dbReference type="InterPro" id="IPR001867">
    <property type="entry name" value="OmpR/PhoB-type_DNA-bd"/>
</dbReference>
<dbReference type="RefSeq" id="WP_125129124.1">
    <property type="nucleotide sequence ID" value="NZ_RHJS01000002.1"/>
</dbReference>
<dbReference type="CDD" id="cd17574">
    <property type="entry name" value="REC_OmpR"/>
    <property type="match status" value="1"/>
</dbReference>
<evidence type="ECO:0000256" key="10">
    <source>
        <dbReference type="ARBA" id="ARBA00023163"/>
    </source>
</evidence>
<dbReference type="SUPFAM" id="SSF52172">
    <property type="entry name" value="CheY-like"/>
    <property type="match status" value="1"/>
</dbReference>
<feature type="DNA-binding region" description="OmpR/PhoB-type" evidence="15">
    <location>
        <begin position="125"/>
        <end position="222"/>
    </location>
</feature>
<dbReference type="Gene3D" id="1.10.10.10">
    <property type="entry name" value="Winged helix-like DNA-binding domain superfamily/Winged helix DNA-binding domain"/>
    <property type="match status" value="1"/>
</dbReference>
<keyword evidence="3" id="KW-0963">Cytoplasm</keyword>
<keyword evidence="9" id="KW-0010">Activator</keyword>
<evidence type="ECO:0000313" key="19">
    <source>
        <dbReference type="Proteomes" id="UP000274920"/>
    </source>
</evidence>
<proteinExistence type="predicted"/>
<evidence type="ECO:0000256" key="13">
    <source>
        <dbReference type="ARBA" id="ARBA00039976"/>
    </source>
</evidence>
<comment type="caution">
    <text evidence="18">The sequence shown here is derived from an EMBL/GenBank/DDBJ whole genome shotgun (WGS) entry which is preliminary data.</text>
</comment>
<dbReference type="GO" id="GO:0006355">
    <property type="term" value="P:regulation of DNA-templated transcription"/>
    <property type="evidence" value="ECO:0007669"/>
    <property type="project" value="InterPro"/>
</dbReference>
<dbReference type="FunFam" id="3.40.50.2300:FF:000001">
    <property type="entry name" value="DNA-binding response regulator PhoB"/>
    <property type="match status" value="1"/>
</dbReference>
<sequence>MLQILIVDDDKNIRRYLAAVLTEAGYSVSCAYCAQKALEIMENEKIDLIVLDIMMPGMDGYAFAKLLRDCGSDIPILMLSAKQLPEDVKEGFLSGTDDYMTKPVNEAVMLLRIKALLRRAKIISDRRLTIGTTVLDYDSMTVKNSEGSQLLPQKEFQLLYKLLSYPNKIFTRMQLMEDIWGPASDSTDATVSVHINRLRKRFEDCRDFSIVTIRGLGYKAQVEEDLV</sequence>
<evidence type="ECO:0000256" key="14">
    <source>
        <dbReference type="PROSITE-ProRule" id="PRU00169"/>
    </source>
</evidence>
<dbReference type="PANTHER" id="PTHR48111">
    <property type="entry name" value="REGULATOR OF RPOS"/>
    <property type="match status" value="1"/>
</dbReference>
<organism evidence="18 19">
    <name type="scientific">Schaedlerella arabinosiphila</name>
    <dbReference type="NCBI Taxonomy" id="2044587"/>
    <lineage>
        <taxon>Bacteria</taxon>
        <taxon>Bacillati</taxon>
        <taxon>Bacillota</taxon>
        <taxon>Clostridia</taxon>
        <taxon>Lachnospirales</taxon>
        <taxon>Lachnospiraceae</taxon>
        <taxon>Schaedlerella</taxon>
    </lineage>
</organism>
<evidence type="ECO:0000313" key="18">
    <source>
        <dbReference type="EMBL" id="RRK33944.1"/>
    </source>
</evidence>
<dbReference type="SMART" id="SM00862">
    <property type="entry name" value="Trans_reg_C"/>
    <property type="match status" value="1"/>
</dbReference>
<evidence type="ECO:0000259" key="16">
    <source>
        <dbReference type="PROSITE" id="PS50110"/>
    </source>
</evidence>
<gene>
    <name evidence="18" type="ORF">EBB54_23215</name>
</gene>
<dbReference type="GO" id="GO:0032993">
    <property type="term" value="C:protein-DNA complex"/>
    <property type="evidence" value="ECO:0007669"/>
    <property type="project" value="TreeGrafter"/>
</dbReference>
<accession>A0A426DMI1</accession>
<dbReference type="AlphaFoldDB" id="A0A426DMI1"/>
<dbReference type="EMBL" id="RHJS01000002">
    <property type="protein sequence ID" value="RRK33944.1"/>
    <property type="molecule type" value="Genomic_DNA"/>
</dbReference>
<dbReference type="GO" id="GO:0000976">
    <property type="term" value="F:transcription cis-regulatory region binding"/>
    <property type="evidence" value="ECO:0007669"/>
    <property type="project" value="TreeGrafter"/>
</dbReference>
<dbReference type="InterPro" id="IPR036388">
    <property type="entry name" value="WH-like_DNA-bd_sf"/>
</dbReference>
<dbReference type="PANTHER" id="PTHR48111:SF49">
    <property type="entry name" value="HEME RESPONSE REGULATOR HSSR"/>
    <property type="match status" value="1"/>
</dbReference>
<dbReference type="Gene3D" id="3.40.50.2300">
    <property type="match status" value="1"/>
</dbReference>
<comment type="function">
    <text evidence="12">Member of the two-component regulatory system HssS/HssR involved in intracellular heme homeostasis and tempering of staphylococcal virulence. Phosphorylated HssR binds to a direct repeat sequence within hrtAB promoter and activates the expression of hrtAB, an efflux pump, in response to extracellular heme, hemin, hemoglobin or blood.</text>
</comment>
<evidence type="ECO:0000256" key="6">
    <source>
        <dbReference type="ARBA" id="ARBA00023015"/>
    </source>
</evidence>
<evidence type="ECO:0000256" key="1">
    <source>
        <dbReference type="ARBA" id="ARBA00004496"/>
    </source>
</evidence>
<evidence type="ECO:0000256" key="12">
    <source>
        <dbReference type="ARBA" id="ARBA00037471"/>
    </source>
</evidence>
<keyword evidence="7" id="KW-0843">Virulence</keyword>
<evidence type="ECO:0000256" key="8">
    <source>
        <dbReference type="ARBA" id="ARBA00023125"/>
    </source>
</evidence>
<name>A0A426DMI1_9FIRM</name>
<dbReference type="InterPro" id="IPR001789">
    <property type="entry name" value="Sig_transdc_resp-reg_receiver"/>
</dbReference>
<comment type="function">
    <text evidence="11">May play the central regulatory role in sporulation. It may be an element of the effector pathway responsible for the activation of sporulation genes in response to nutritional stress. Spo0A may act in concert with spo0H (a sigma factor) to control the expression of some genes that are critical to the sporulation process.</text>
</comment>
<evidence type="ECO:0000256" key="15">
    <source>
        <dbReference type="PROSITE-ProRule" id="PRU01091"/>
    </source>
</evidence>
<dbReference type="GO" id="GO:0000156">
    <property type="term" value="F:phosphorelay response regulator activity"/>
    <property type="evidence" value="ECO:0007669"/>
    <property type="project" value="TreeGrafter"/>
</dbReference>
<evidence type="ECO:0000256" key="5">
    <source>
        <dbReference type="ARBA" id="ARBA00023012"/>
    </source>
</evidence>
<dbReference type="Proteomes" id="UP000274920">
    <property type="component" value="Unassembled WGS sequence"/>
</dbReference>
<dbReference type="Pfam" id="PF00072">
    <property type="entry name" value="Response_reg"/>
    <property type="match status" value="1"/>
</dbReference>
<feature type="domain" description="OmpR/PhoB-type" evidence="17">
    <location>
        <begin position="125"/>
        <end position="222"/>
    </location>
</feature>
<dbReference type="SMART" id="SM00448">
    <property type="entry name" value="REC"/>
    <property type="match status" value="1"/>
</dbReference>
<keyword evidence="10" id="KW-0804">Transcription</keyword>
<evidence type="ECO:0000256" key="11">
    <source>
        <dbReference type="ARBA" id="ARBA00024867"/>
    </source>
</evidence>
<feature type="domain" description="Response regulatory" evidence="16">
    <location>
        <begin position="3"/>
        <end position="117"/>
    </location>
</feature>
<keyword evidence="6" id="KW-0805">Transcription regulation</keyword>
<keyword evidence="19" id="KW-1185">Reference proteome</keyword>
<dbReference type="InterPro" id="IPR011006">
    <property type="entry name" value="CheY-like_superfamily"/>
</dbReference>
<evidence type="ECO:0000256" key="3">
    <source>
        <dbReference type="ARBA" id="ARBA00022490"/>
    </source>
</evidence>
<protein>
    <recommendedName>
        <fullName evidence="13">Heme response regulator HssR</fullName>
    </recommendedName>
    <alternativeName>
        <fullName evidence="2">Stage 0 sporulation protein A homolog</fullName>
    </alternativeName>
</protein>